<organism evidence="4 5">
    <name type="scientific">Sporothrix schenckii 1099-18</name>
    <dbReference type="NCBI Taxonomy" id="1397361"/>
    <lineage>
        <taxon>Eukaryota</taxon>
        <taxon>Fungi</taxon>
        <taxon>Dikarya</taxon>
        <taxon>Ascomycota</taxon>
        <taxon>Pezizomycotina</taxon>
        <taxon>Sordariomycetes</taxon>
        <taxon>Sordariomycetidae</taxon>
        <taxon>Ophiostomatales</taxon>
        <taxon>Ophiostomataceae</taxon>
        <taxon>Sporothrix</taxon>
    </lineage>
</organism>
<evidence type="ECO:0000313" key="5">
    <source>
        <dbReference type="Proteomes" id="UP000033710"/>
    </source>
</evidence>
<name>A0A0F2M1Q2_SPOSC</name>
<evidence type="ECO:0000256" key="1">
    <source>
        <dbReference type="ARBA" id="ARBA00022723"/>
    </source>
</evidence>
<sequence>MTLIPTTDSFSKTARPIPVPVDSKNVGKRPNFIMFMLDQLRHDALGCTQDSTGTGTKPSPIPTRNIGSFRRRGTLFTECYVQASVCAQSLCSKFTGTYPHISCHRSLNNLTKPWEPNVLRSLKENGYHVACLAPQGDTFASTVTEMSLNKYGFLETPDCLPGFAEPGNNSQPDADDIWGRLSTRDCDRPSRHPTMMMRDKPRVLFRPLLFPHCPFQVEEPYFSKYDRESVGSVVSTPEAKTGYEPRYMQTIRERYGTARATDAMWREIKATYYGMIARLDDQFGRLVKALDDLCIWKDTVTLFFTDHGEYLGDHGLIEK</sequence>
<evidence type="ECO:0000256" key="2">
    <source>
        <dbReference type="ARBA" id="ARBA00022801"/>
    </source>
</evidence>
<dbReference type="AlphaFoldDB" id="A0A0F2M1Q2"/>
<dbReference type="OrthoDB" id="103349at2759"/>
<proteinExistence type="predicted"/>
<gene>
    <name evidence="4" type="ORF">SPSK_04437</name>
</gene>
<feature type="domain" description="Sulfatase N-terminal" evidence="3">
    <location>
        <begin position="30"/>
        <end position="313"/>
    </location>
</feature>
<dbReference type="PANTHER" id="PTHR45953:SF1">
    <property type="entry name" value="IDURONATE 2-SULFATASE"/>
    <property type="match status" value="1"/>
</dbReference>
<dbReference type="InterPro" id="IPR017850">
    <property type="entry name" value="Alkaline_phosphatase_core_sf"/>
</dbReference>
<dbReference type="GO" id="GO:0004423">
    <property type="term" value="F:iduronate-2-sulfatase activity"/>
    <property type="evidence" value="ECO:0007669"/>
    <property type="project" value="TreeGrafter"/>
</dbReference>
<dbReference type="Gene3D" id="3.40.720.10">
    <property type="entry name" value="Alkaline Phosphatase, subunit A"/>
    <property type="match status" value="1"/>
</dbReference>
<dbReference type="SUPFAM" id="SSF53649">
    <property type="entry name" value="Alkaline phosphatase-like"/>
    <property type="match status" value="1"/>
</dbReference>
<protein>
    <submittedName>
        <fullName evidence="4">Sulfatase</fullName>
    </submittedName>
</protein>
<dbReference type="Proteomes" id="UP000033710">
    <property type="component" value="Unassembled WGS sequence"/>
</dbReference>
<dbReference type="InterPro" id="IPR000917">
    <property type="entry name" value="Sulfatase_N"/>
</dbReference>
<reference evidence="4 5" key="2">
    <citation type="journal article" date="2015" name="Eukaryot. Cell">
        <title>Asexual propagation of a virulent clone complex in a human and feline outbreak of sporotrichosis.</title>
        <authorList>
            <person name="Teixeira Mde M."/>
            <person name="Rodrigues A.M."/>
            <person name="Tsui C.K."/>
            <person name="de Almeida L.G."/>
            <person name="Van Diepeningen A.D."/>
            <person name="van den Ende B.G."/>
            <person name="Fernandes G.F."/>
            <person name="Kano R."/>
            <person name="Hamelin R.C."/>
            <person name="Lopes-Bezerra L.M."/>
            <person name="Vasconcelos A.T."/>
            <person name="de Hoog S."/>
            <person name="de Camargo Z.P."/>
            <person name="Felipe M.S."/>
        </authorList>
    </citation>
    <scope>NUCLEOTIDE SEQUENCE [LARGE SCALE GENOMIC DNA]</scope>
    <source>
        <strain evidence="4 5">1099-18</strain>
    </source>
</reference>
<accession>A0A0F2M1Q2</accession>
<dbReference type="RefSeq" id="XP_016586314.1">
    <property type="nucleotide sequence ID" value="XM_016731244.1"/>
</dbReference>
<comment type="caution">
    <text evidence="4">The sequence shown here is derived from an EMBL/GenBank/DDBJ whole genome shotgun (WGS) entry which is preliminary data.</text>
</comment>
<dbReference type="PANTHER" id="PTHR45953">
    <property type="entry name" value="IDURONATE 2-SULFATASE"/>
    <property type="match status" value="1"/>
</dbReference>
<dbReference type="Pfam" id="PF00884">
    <property type="entry name" value="Sulfatase"/>
    <property type="match status" value="1"/>
</dbReference>
<reference evidence="4 5" key="1">
    <citation type="journal article" date="2014" name="BMC Genomics">
        <title>Comparative genomics of the major fungal agents of human and animal Sporotrichosis: Sporothrix schenckii and Sporothrix brasiliensis.</title>
        <authorList>
            <person name="Teixeira M.M."/>
            <person name="de Almeida L.G."/>
            <person name="Kubitschek-Barreira P."/>
            <person name="Alves F.L."/>
            <person name="Kioshima E.S."/>
            <person name="Abadio A.K."/>
            <person name="Fernandes L."/>
            <person name="Derengowski L.S."/>
            <person name="Ferreira K.S."/>
            <person name="Souza R.C."/>
            <person name="Ruiz J.C."/>
            <person name="de Andrade N.C."/>
            <person name="Paes H.C."/>
            <person name="Nicola A.M."/>
            <person name="Albuquerque P."/>
            <person name="Gerber A.L."/>
            <person name="Martins V.P."/>
            <person name="Peconick L.D."/>
            <person name="Neto A.V."/>
            <person name="Chaucanez C.B."/>
            <person name="Silva P.A."/>
            <person name="Cunha O.L."/>
            <person name="de Oliveira F.F."/>
            <person name="dos Santos T.C."/>
            <person name="Barros A.L."/>
            <person name="Soares M.A."/>
            <person name="de Oliveira L.M."/>
            <person name="Marini M.M."/>
            <person name="Villalobos-Duno H."/>
            <person name="Cunha M.M."/>
            <person name="de Hoog S."/>
            <person name="da Silveira J.F."/>
            <person name="Henrissat B."/>
            <person name="Nino-Vega G.A."/>
            <person name="Cisalpino P.S."/>
            <person name="Mora-Montes H.M."/>
            <person name="Almeida S.R."/>
            <person name="Stajich J.E."/>
            <person name="Lopes-Bezerra L.M."/>
            <person name="Vasconcelos A.T."/>
            <person name="Felipe M.S."/>
        </authorList>
    </citation>
    <scope>NUCLEOTIDE SEQUENCE [LARGE SCALE GENOMIC DNA]</scope>
    <source>
        <strain evidence="4 5">1099-18</strain>
    </source>
</reference>
<dbReference type="GO" id="GO:0005737">
    <property type="term" value="C:cytoplasm"/>
    <property type="evidence" value="ECO:0007669"/>
    <property type="project" value="TreeGrafter"/>
</dbReference>
<evidence type="ECO:0000313" key="4">
    <source>
        <dbReference type="EMBL" id="KJR83638.1"/>
    </source>
</evidence>
<keyword evidence="1" id="KW-0479">Metal-binding</keyword>
<dbReference type="VEuPathDB" id="FungiDB:SPSK_04437"/>
<evidence type="ECO:0000259" key="3">
    <source>
        <dbReference type="Pfam" id="PF00884"/>
    </source>
</evidence>
<keyword evidence="2" id="KW-0378">Hydrolase</keyword>
<dbReference type="GO" id="GO:0046872">
    <property type="term" value="F:metal ion binding"/>
    <property type="evidence" value="ECO:0007669"/>
    <property type="project" value="UniProtKB-KW"/>
</dbReference>
<dbReference type="EMBL" id="AXCR01000010">
    <property type="protein sequence ID" value="KJR83638.1"/>
    <property type="molecule type" value="Genomic_DNA"/>
</dbReference>
<dbReference type="GeneID" id="27666521"/>
<dbReference type="KEGG" id="ssck:SPSK_04437"/>